<accession>A0ABV0M6C1</accession>
<evidence type="ECO:0008006" key="5">
    <source>
        <dbReference type="Google" id="ProtNLM"/>
    </source>
</evidence>
<feature type="compositionally biased region" description="Polar residues" evidence="1">
    <location>
        <begin position="22"/>
        <end position="32"/>
    </location>
</feature>
<evidence type="ECO:0000256" key="2">
    <source>
        <dbReference type="SAM" id="SignalP"/>
    </source>
</evidence>
<keyword evidence="4" id="KW-1185">Reference proteome</keyword>
<sequence>MRRSLVVMGLLSATVLASMVSPSYSGDLSANPSRDEQSGIRVIRENPGATAKGGPANEGLLRIARADHGDEAHAMRPPRPRGDEGIFPRPLSREDAGRPPKVAPPGELRGHHDLDLDLAARLSALETYVGITSAQLDAWRAYTSSLIDFLGSPEPPRDVDREPPPPRPEDATRPSQDAAPFFAERLADAAIVRAEKAKALKQAIDALRSTLSTEQLDRLTRTERPFGRHPLYPPFPGPIEQEADRHGPADERLPPHRSEIDRSLLPEPQLSR</sequence>
<feature type="compositionally biased region" description="Basic and acidic residues" evidence="1">
    <location>
        <begin position="242"/>
        <end position="264"/>
    </location>
</feature>
<name>A0ABV0M6C1_9HYPH</name>
<dbReference type="EMBL" id="JBEAAL010000018">
    <property type="protein sequence ID" value="MEQ1407416.1"/>
    <property type="molecule type" value="Genomic_DNA"/>
</dbReference>
<dbReference type="RefSeq" id="WP_348863885.1">
    <property type="nucleotide sequence ID" value="NZ_JBEAAL010000018.1"/>
</dbReference>
<feature type="region of interest" description="Disordered" evidence="1">
    <location>
        <begin position="150"/>
        <end position="179"/>
    </location>
</feature>
<feature type="signal peptide" evidence="2">
    <location>
        <begin position="1"/>
        <end position="25"/>
    </location>
</feature>
<feature type="compositionally biased region" description="Basic and acidic residues" evidence="1">
    <location>
        <begin position="33"/>
        <end position="44"/>
    </location>
</feature>
<evidence type="ECO:0000313" key="3">
    <source>
        <dbReference type="EMBL" id="MEQ1407416.1"/>
    </source>
</evidence>
<evidence type="ECO:0000313" key="4">
    <source>
        <dbReference type="Proteomes" id="UP001496627"/>
    </source>
</evidence>
<evidence type="ECO:0000256" key="1">
    <source>
        <dbReference type="SAM" id="MobiDB-lite"/>
    </source>
</evidence>
<reference evidence="3 4" key="1">
    <citation type="submission" date="2024-05" db="EMBL/GenBank/DDBJ databases">
        <title>Neorhizobium sp. Rsf11, a plant growth promoting and heavy metal resistant PAH-degrader.</title>
        <authorList>
            <person name="Golubev S.N."/>
            <person name="Muratova A.Y."/>
            <person name="Markelova M.I."/>
        </authorList>
    </citation>
    <scope>NUCLEOTIDE SEQUENCE [LARGE SCALE GENOMIC DNA]</scope>
    <source>
        <strain evidence="3 4">Rsf11</strain>
    </source>
</reference>
<feature type="chain" id="PRO_5047457636" description="LTXXQ motif family protein" evidence="2">
    <location>
        <begin position="26"/>
        <end position="272"/>
    </location>
</feature>
<proteinExistence type="predicted"/>
<feature type="compositionally biased region" description="Basic and acidic residues" evidence="1">
    <location>
        <begin position="64"/>
        <end position="98"/>
    </location>
</feature>
<feature type="region of interest" description="Disordered" evidence="1">
    <location>
        <begin position="219"/>
        <end position="272"/>
    </location>
</feature>
<keyword evidence="2" id="KW-0732">Signal</keyword>
<organism evidence="3 4">
    <name type="scientific">Neorhizobium phenanthreniclasticum</name>
    <dbReference type="NCBI Taxonomy" id="3157917"/>
    <lineage>
        <taxon>Bacteria</taxon>
        <taxon>Pseudomonadati</taxon>
        <taxon>Pseudomonadota</taxon>
        <taxon>Alphaproteobacteria</taxon>
        <taxon>Hyphomicrobiales</taxon>
        <taxon>Rhizobiaceae</taxon>
        <taxon>Rhizobium/Agrobacterium group</taxon>
        <taxon>Neorhizobium</taxon>
    </lineage>
</organism>
<comment type="caution">
    <text evidence="3">The sequence shown here is derived from an EMBL/GenBank/DDBJ whole genome shotgun (WGS) entry which is preliminary data.</text>
</comment>
<gene>
    <name evidence="3" type="ORF">ABK249_21055</name>
</gene>
<feature type="compositionally biased region" description="Basic and acidic residues" evidence="1">
    <location>
        <begin position="155"/>
        <end position="172"/>
    </location>
</feature>
<dbReference type="Proteomes" id="UP001496627">
    <property type="component" value="Unassembled WGS sequence"/>
</dbReference>
<feature type="region of interest" description="Disordered" evidence="1">
    <location>
        <begin position="22"/>
        <end position="110"/>
    </location>
</feature>
<protein>
    <recommendedName>
        <fullName evidence="5">LTXXQ motif family protein</fullName>
    </recommendedName>
</protein>